<proteinExistence type="predicted"/>
<dbReference type="Proteomes" id="UP000002875">
    <property type="component" value="Chromosome"/>
</dbReference>
<name>A0ABM5MYH0_EMTOG</name>
<dbReference type="RefSeq" id="WP_015027892.1">
    <property type="nucleotide sequence ID" value="NC_018748.1"/>
</dbReference>
<dbReference type="InterPro" id="IPR024478">
    <property type="entry name" value="HlyB_4HB_MCP"/>
</dbReference>
<keyword evidence="1" id="KW-1133">Transmembrane helix</keyword>
<dbReference type="Pfam" id="PF12729">
    <property type="entry name" value="4HB_MCP_1"/>
    <property type="match status" value="1"/>
</dbReference>
<organism evidence="3 4">
    <name type="scientific">Emticicia oligotrophica (strain DSM 17448 / CIP 109782 / MTCC 6937 / GPTSA100-15)</name>
    <dbReference type="NCBI Taxonomy" id="929562"/>
    <lineage>
        <taxon>Bacteria</taxon>
        <taxon>Pseudomonadati</taxon>
        <taxon>Bacteroidota</taxon>
        <taxon>Cytophagia</taxon>
        <taxon>Cytophagales</taxon>
        <taxon>Leadbetterellaceae</taxon>
        <taxon>Emticicia</taxon>
    </lineage>
</organism>
<feature type="transmembrane region" description="Helical" evidence="1">
    <location>
        <begin position="12"/>
        <end position="30"/>
    </location>
</feature>
<evidence type="ECO:0000313" key="4">
    <source>
        <dbReference type="Proteomes" id="UP000002875"/>
    </source>
</evidence>
<keyword evidence="1" id="KW-0472">Membrane</keyword>
<accession>A0ABM5MYH0</accession>
<keyword evidence="4" id="KW-1185">Reference proteome</keyword>
<keyword evidence="1" id="KW-0812">Transmembrane</keyword>
<evidence type="ECO:0000313" key="3">
    <source>
        <dbReference type="EMBL" id="AFK02192.1"/>
    </source>
</evidence>
<feature type="domain" description="Chemotaxis methyl-accepting receptor HlyB-like 4HB MCP" evidence="2">
    <location>
        <begin position="20"/>
        <end position="176"/>
    </location>
</feature>
<dbReference type="EMBL" id="CP002961">
    <property type="protein sequence ID" value="AFK02192.1"/>
    <property type="molecule type" value="Genomic_DNA"/>
</dbReference>
<protein>
    <recommendedName>
        <fullName evidence="2">Chemotaxis methyl-accepting receptor HlyB-like 4HB MCP domain-containing protein</fullName>
    </recommendedName>
</protein>
<sequence>MKWAYSIENKLKAALVLSVIFVFLFIKNISDQNSFIELGNSFSVVYEDRLLAESYIYEFSDHLSRKKLLIDDNKDAQTLSQHLRLIDSHNTAVQQLIAAYEKTKLTPTEEVLFRDLKRKINLNITLEKQYLQAMSTSTNPSKQALDESFYSILSNLNQLSHIQINEGERLNKTSQKIVLGSESQNQFELSILIVLGVIILVLIFSSKSTYTKIPQKSSLN</sequence>
<evidence type="ECO:0000256" key="1">
    <source>
        <dbReference type="SAM" id="Phobius"/>
    </source>
</evidence>
<reference evidence="3 4" key="1">
    <citation type="submission" date="2011-07" db="EMBL/GenBank/DDBJ databases">
        <title>The complete genome of chromosome of Emticicia oligotrophica DSM 17448.</title>
        <authorList>
            <consortium name="US DOE Joint Genome Institute (JGI-PGF)"/>
            <person name="Lucas S."/>
            <person name="Han J."/>
            <person name="Lapidus A."/>
            <person name="Bruce D."/>
            <person name="Goodwin L."/>
            <person name="Pitluck S."/>
            <person name="Peters L."/>
            <person name="Kyrpides N."/>
            <person name="Mavromatis K."/>
            <person name="Ivanova N."/>
            <person name="Ovchinnikova G."/>
            <person name="Teshima H."/>
            <person name="Detter J.C."/>
            <person name="Tapia R."/>
            <person name="Han C."/>
            <person name="Land M."/>
            <person name="Hauser L."/>
            <person name="Markowitz V."/>
            <person name="Cheng J.-F."/>
            <person name="Hugenholtz P."/>
            <person name="Woyke T."/>
            <person name="Wu D."/>
            <person name="Tindall B."/>
            <person name="Pomrenke H."/>
            <person name="Brambilla E."/>
            <person name="Klenk H.-P."/>
            <person name="Eisen J.A."/>
        </authorList>
    </citation>
    <scope>NUCLEOTIDE SEQUENCE [LARGE SCALE GENOMIC DNA]</scope>
    <source>
        <strain evidence="3 4">DSM 17448</strain>
    </source>
</reference>
<gene>
    <name evidence="3" type="ordered locus">Emtol_1042</name>
</gene>
<feature type="transmembrane region" description="Helical" evidence="1">
    <location>
        <begin position="189"/>
        <end position="206"/>
    </location>
</feature>
<evidence type="ECO:0000259" key="2">
    <source>
        <dbReference type="Pfam" id="PF12729"/>
    </source>
</evidence>